<feature type="domain" description="SH3" evidence="9">
    <location>
        <begin position="183"/>
        <end position="242"/>
    </location>
</feature>
<dbReference type="GO" id="GO:0005925">
    <property type="term" value="C:focal adhesion"/>
    <property type="evidence" value="ECO:0007669"/>
    <property type="project" value="TreeGrafter"/>
</dbReference>
<dbReference type="Gene3D" id="2.30.30.40">
    <property type="entry name" value="SH3 Domains"/>
    <property type="match status" value="1"/>
</dbReference>
<dbReference type="SMART" id="SM00132">
    <property type="entry name" value="LIM"/>
    <property type="match status" value="1"/>
</dbReference>
<keyword evidence="4 6" id="KW-0862">Zinc</keyword>
<dbReference type="SUPFAM" id="SSF50044">
    <property type="entry name" value="SH3-domain"/>
    <property type="match status" value="1"/>
</dbReference>
<reference evidence="12" key="1">
    <citation type="submission" date="2025-08" db="UniProtKB">
        <authorList>
            <consortium name="RefSeq"/>
        </authorList>
    </citation>
    <scope>IDENTIFICATION</scope>
</reference>
<dbReference type="SMART" id="SM00326">
    <property type="entry name" value="SH3"/>
    <property type="match status" value="1"/>
</dbReference>
<dbReference type="InterPro" id="IPR036028">
    <property type="entry name" value="SH3-like_dom_sf"/>
</dbReference>
<evidence type="ECO:0000256" key="4">
    <source>
        <dbReference type="ARBA" id="ARBA00022833"/>
    </source>
</evidence>
<feature type="region of interest" description="Disordered" evidence="8">
    <location>
        <begin position="162"/>
        <end position="183"/>
    </location>
</feature>
<dbReference type="InterPro" id="IPR001781">
    <property type="entry name" value="Znf_LIM"/>
</dbReference>
<dbReference type="GeneID" id="110978053"/>
<keyword evidence="5 6" id="KW-0440">LIM domain</keyword>
<evidence type="ECO:0000256" key="6">
    <source>
        <dbReference type="PROSITE-ProRule" id="PRU00125"/>
    </source>
</evidence>
<evidence type="ECO:0000256" key="3">
    <source>
        <dbReference type="ARBA" id="ARBA00022737"/>
    </source>
</evidence>
<sequence length="242" mass="26941">MNAPCARCKKTVYPVEKLNCLDKVWHKGCFTCNVCNLKLTMKTYKGYNKEPYCQPHYPTTKHTAVADTPENKRLAKQTANQSNIVYHKDHQQNLAKFSQVADTPAMETSKRNQLNASQINYTQKAPTAVPQNPSPGQQYMEPEDYNPEQELESALGSVWRGAVQPSGGYEPPPQPAAQAPPAASGPRYMALYDYTAADDDEVSFMEGDKIVNVTVIDDGWMEGMVERTGQHGMLPSNYVEAC</sequence>
<dbReference type="SMART" id="SM00227">
    <property type="entry name" value="NEBU"/>
    <property type="match status" value="2"/>
</dbReference>
<dbReference type="SUPFAM" id="SSF57716">
    <property type="entry name" value="Glucocorticoid receptor-like (DNA-binding domain)"/>
    <property type="match status" value="1"/>
</dbReference>
<evidence type="ECO:0000259" key="9">
    <source>
        <dbReference type="PROSITE" id="PS50002"/>
    </source>
</evidence>
<evidence type="ECO:0000259" key="10">
    <source>
        <dbReference type="PROSITE" id="PS50023"/>
    </source>
</evidence>
<protein>
    <submittedName>
        <fullName evidence="12">LIM and SH3 domain protein 1-like isoform X1</fullName>
    </submittedName>
</protein>
<keyword evidence="2 6" id="KW-0479">Metal-binding</keyword>
<dbReference type="FunFam" id="2.10.110.10:FF:000087">
    <property type="entry name" value="LIM zinc-binding domain-containing Nebulette"/>
    <property type="match status" value="1"/>
</dbReference>
<dbReference type="PROSITE" id="PS50023">
    <property type="entry name" value="LIM_DOMAIN_2"/>
    <property type="match status" value="1"/>
</dbReference>
<organism evidence="11 12">
    <name type="scientific">Acanthaster planci</name>
    <name type="common">Crown-of-thorns starfish</name>
    <dbReference type="NCBI Taxonomy" id="133434"/>
    <lineage>
        <taxon>Eukaryota</taxon>
        <taxon>Metazoa</taxon>
        <taxon>Echinodermata</taxon>
        <taxon>Eleutherozoa</taxon>
        <taxon>Asterozoa</taxon>
        <taxon>Asteroidea</taxon>
        <taxon>Valvatacea</taxon>
        <taxon>Valvatida</taxon>
        <taxon>Acanthasteridae</taxon>
        <taxon>Acanthaster</taxon>
    </lineage>
</organism>
<dbReference type="PANTHER" id="PTHR46218:SF4">
    <property type="entry name" value="LIM AND SH3 DOMAIN PROTEIN LASP"/>
    <property type="match status" value="1"/>
</dbReference>
<dbReference type="PROSITE" id="PS00478">
    <property type="entry name" value="LIM_DOMAIN_1"/>
    <property type="match status" value="1"/>
</dbReference>
<dbReference type="InterPro" id="IPR001452">
    <property type="entry name" value="SH3_domain"/>
</dbReference>
<dbReference type="InterPro" id="IPR051759">
    <property type="entry name" value="LIM-SH3_domain_protein"/>
</dbReference>
<keyword evidence="11" id="KW-1185">Reference proteome</keyword>
<evidence type="ECO:0000256" key="1">
    <source>
        <dbReference type="ARBA" id="ARBA00022443"/>
    </source>
</evidence>
<dbReference type="OrthoDB" id="191061at2759"/>
<accession>A0A8B7Y5C0</accession>
<dbReference type="GO" id="GO:0051015">
    <property type="term" value="F:actin filament binding"/>
    <property type="evidence" value="ECO:0007669"/>
    <property type="project" value="TreeGrafter"/>
</dbReference>
<dbReference type="InterPro" id="IPR000900">
    <property type="entry name" value="Nebulin_repeat"/>
</dbReference>
<dbReference type="PRINTS" id="PR00452">
    <property type="entry name" value="SH3DOMAIN"/>
</dbReference>
<dbReference type="CDD" id="cd09447">
    <property type="entry name" value="LIM_LASP"/>
    <property type="match status" value="1"/>
</dbReference>
<evidence type="ECO:0000256" key="5">
    <source>
        <dbReference type="ARBA" id="ARBA00023038"/>
    </source>
</evidence>
<keyword evidence="1 7" id="KW-0728">SH3 domain</keyword>
<evidence type="ECO:0000313" key="11">
    <source>
        <dbReference type="Proteomes" id="UP000694845"/>
    </source>
</evidence>
<dbReference type="GO" id="GO:0046872">
    <property type="term" value="F:metal ion binding"/>
    <property type="evidence" value="ECO:0007669"/>
    <property type="project" value="UniProtKB-KW"/>
</dbReference>
<feature type="region of interest" description="Disordered" evidence="8">
    <location>
        <begin position="122"/>
        <end position="143"/>
    </location>
</feature>
<dbReference type="RefSeq" id="XP_022088388.1">
    <property type="nucleotide sequence ID" value="XM_022232696.1"/>
</dbReference>
<dbReference type="CDD" id="cd11789">
    <property type="entry name" value="SH3_Nebulin_family_C"/>
    <property type="match status" value="1"/>
</dbReference>
<gene>
    <name evidence="12" type="primary">LOC110978053</name>
</gene>
<dbReference type="Gene3D" id="2.10.110.10">
    <property type="entry name" value="Cysteine Rich Protein"/>
    <property type="match status" value="1"/>
</dbReference>
<evidence type="ECO:0000313" key="12">
    <source>
        <dbReference type="RefSeq" id="XP_022088388.1"/>
    </source>
</evidence>
<keyword evidence="3" id="KW-0677">Repeat</keyword>
<proteinExistence type="predicted"/>
<dbReference type="PROSITE" id="PS50002">
    <property type="entry name" value="SH3"/>
    <property type="match status" value="1"/>
</dbReference>
<feature type="domain" description="LIM zinc-binding" evidence="10">
    <location>
        <begin position="3"/>
        <end position="63"/>
    </location>
</feature>
<dbReference type="KEGG" id="aplc:110978053"/>
<evidence type="ECO:0000256" key="7">
    <source>
        <dbReference type="PROSITE-ProRule" id="PRU00192"/>
    </source>
</evidence>
<evidence type="ECO:0000256" key="8">
    <source>
        <dbReference type="SAM" id="MobiDB-lite"/>
    </source>
</evidence>
<dbReference type="CTD" id="3927"/>
<dbReference type="GO" id="GO:0005737">
    <property type="term" value="C:cytoplasm"/>
    <property type="evidence" value="ECO:0007669"/>
    <property type="project" value="UniProtKB-ARBA"/>
</dbReference>
<dbReference type="Proteomes" id="UP000694845">
    <property type="component" value="Unplaced"/>
</dbReference>
<dbReference type="OMA" id="TPVYHHQ"/>
<name>A0A8B7Y5C0_ACAPL</name>
<evidence type="ECO:0000256" key="2">
    <source>
        <dbReference type="ARBA" id="ARBA00022723"/>
    </source>
</evidence>
<dbReference type="Pfam" id="PF00412">
    <property type="entry name" value="LIM"/>
    <property type="match status" value="1"/>
</dbReference>
<dbReference type="PANTHER" id="PTHR46218">
    <property type="entry name" value="LASP"/>
    <property type="match status" value="1"/>
</dbReference>
<feature type="compositionally biased region" description="Polar residues" evidence="8">
    <location>
        <begin position="122"/>
        <end position="137"/>
    </location>
</feature>
<dbReference type="Pfam" id="PF00018">
    <property type="entry name" value="SH3_1"/>
    <property type="match status" value="1"/>
</dbReference>
<dbReference type="AlphaFoldDB" id="A0A8B7Y5C0"/>